<sequence length="96" mass="10326">MTSSDDAHWAVINPSFGIMLKWDLDASVTSRMAPKTQIAGAVVVVDCIVVLKMMLDEGIAPMVVHLQQLVALKSTYDQVAKEGTRCATSFLAISGM</sequence>
<dbReference type="EMBL" id="CAJNOQ010014454">
    <property type="protein sequence ID" value="CAF1341910.1"/>
    <property type="molecule type" value="Genomic_DNA"/>
</dbReference>
<gene>
    <name evidence="1" type="ORF">GPM918_LOCUS30474</name>
    <name evidence="2" type="ORF">SRO942_LOCUS31088</name>
</gene>
<accession>A0A815GSF9</accession>
<evidence type="ECO:0000313" key="2">
    <source>
        <dbReference type="EMBL" id="CAF4203794.1"/>
    </source>
</evidence>
<comment type="caution">
    <text evidence="1">The sequence shown here is derived from an EMBL/GenBank/DDBJ whole genome shotgun (WGS) entry which is preliminary data.</text>
</comment>
<dbReference type="Proteomes" id="UP000681722">
    <property type="component" value="Unassembled WGS sequence"/>
</dbReference>
<evidence type="ECO:0000313" key="3">
    <source>
        <dbReference type="Proteomes" id="UP000663829"/>
    </source>
</evidence>
<dbReference type="AlphaFoldDB" id="A0A815GSF9"/>
<protein>
    <submittedName>
        <fullName evidence="1">Uncharacterized protein</fullName>
    </submittedName>
</protein>
<dbReference type="EMBL" id="CAJOBC010059313">
    <property type="protein sequence ID" value="CAF4203794.1"/>
    <property type="molecule type" value="Genomic_DNA"/>
</dbReference>
<evidence type="ECO:0000313" key="1">
    <source>
        <dbReference type="EMBL" id="CAF1341910.1"/>
    </source>
</evidence>
<proteinExistence type="predicted"/>
<keyword evidence="3" id="KW-1185">Reference proteome</keyword>
<organism evidence="1 3">
    <name type="scientific">Didymodactylos carnosus</name>
    <dbReference type="NCBI Taxonomy" id="1234261"/>
    <lineage>
        <taxon>Eukaryota</taxon>
        <taxon>Metazoa</taxon>
        <taxon>Spiralia</taxon>
        <taxon>Gnathifera</taxon>
        <taxon>Rotifera</taxon>
        <taxon>Eurotatoria</taxon>
        <taxon>Bdelloidea</taxon>
        <taxon>Philodinida</taxon>
        <taxon>Philodinidae</taxon>
        <taxon>Didymodactylos</taxon>
    </lineage>
</organism>
<dbReference type="Proteomes" id="UP000663829">
    <property type="component" value="Unassembled WGS sequence"/>
</dbReference>
<reference evidence="1" key="1">
    <citation type="submission" date="2021-02" db="EMBL/GenBank/DDBJ databases">
        <authorList>
            <person name="Nowell W R."/>
        </authorList>
    </citation>
    <scope>NUCLEOTIDE SEQUENCE</scope>
</reference>
<name>A0A815GSF9_9BILA</name>